<sequence length="238" mass="26704">MSKLKDSIGFGEYSTRGDYHRSPNKKWLYYPIFMEKQNYVKKLCKNLNTEGSKFLDVGCGEGVLVDELSKSGIDISGLDLNYKSKLVKRGSILDMPFKANSLDVVLCLDVLEHIDYNGQKKALSEIKRVLKKGGTAIISLPNIGHIAGRFVFLLGGFSRTAAPERHIGERTYKEWKTLIGEELSVNHSKGLFPTFPLISLYTLASPKASLWLHRLENTVFGGWLQSFCFLSVFTASKN</sequence>
<evidence type="ECO:0000313" key="3">
    <source>
        <dbReference type="Proteomes" id="UP000604391"/>
    </source>
</evidence>
<dbReference type="PANTHER" id="PTHR43591">
    <property type="entry name" value="METHYLTRANSFERASE"/>
    <property type="match status" value="1"/>
</dbReference>
<keyword evidence="3" id="KW-1185">Reference proteome</keyword>
<dbReference type="PANTHER" id="PTHR43591:SF110">
    <property type="entry name" value="RHODANESE DOMAIN-CONTAINING PROTEIN"/>
    <property type="match status" value="1"/>
</dbReference>
<dbReference type="CDD" id="cd02440">
    <property type="entry name" value="AdoMet_MTases"/>
    <property type="match status" value="1"/>
</dbReference>
<proteinExistence type="predicted"/>
<dbReference type="GO" id="GO:0032259">
    <property type="term" value="P:methylation"/>
    <property type="evidence" value="ECO:0007669"/>
    <property type="project" value="UniProtKB-KW"/>
</dbReference>
<evidence type="ECO:0000313" key="2">
    <source>
        <dbReference type="EMBL" id="HIJ99874.1"/>
    </source>
</evidence>
<reference evidence="2 3" key="1">
    <citation type="journal article" name="Nat. Commun.">
        <title>Undinarchaeota illuminate DPANN phylogeny and the impact of gene transfer on archaeal evolution.</title>
        <authorList>
            <person name="Dombrowski N."/>
            <person name="Williams T.A."/>
            <person name="Sun J."/>
            <person name="Woodcroft B.J."/>
            <person name="Lee J.H."/>
            <person name="Minh B.Q."/>
            <person name="Rinke C."/>
            <person name="Spang A."/>
        </authorList>
    </citation>
    <scope>NUCLEOTIDE SEQUENCE [LARGE SCALE GENOMIC DNA]</scope>
    <source>
        <strain evidence="2">MAG_bin17</strain>
    </source>
</reference>
<feature type="domain" description="Methyltransferase type 11" evidence="1">
    <location>
        <begin position="55"/>
        <end position="138"/>
    </location>
</feature>
<gene>
    <name evidence="2" type="ORF">H1011_03615</name>
</gene>
<name>A0A832UUD1_9ARCH</name>
<keyword evidence="2" id="KW-0489">Methyltransferase</keyword>
<dbReference type="InterPro" id="IPR013216">
    <property type="entry name" value="Methyltransf_11"/>
</dbReference>
<dbReference type="Proteomes" id="UP000604391">
    <property type="component" value="Unassembled WGS sequence"/>
</dbReference>
<dbReference type="InterPro" id="IPR029063">
    <property type="entry name" value="SAM-dependent_MTases_sf"/>
</dbReference>
<evidence type="ECO:0000259" key="1">
    <source>
        <dbReference type="Pfam" id="PF08241"/>
    </source>
</evidence>
<dbReference type="Gene3D" id="3.40.50.150">
    <property type="entry name" value="Vaccinia Virus protein VP39"/>
    <property type="match status" value="1"/>
</dbReference>
<comment type="caution">
    <text evidence="2">The sequence shown here is derived from an EMBL/GenBank/DDBJ whole genome shotgun (WGS) entry which is preliminary data.</text>
</comment>
<dbReference type="SUPFAM" id="SSF53335">
    <property type="entry name" value="S-adenosyl-L-methionine-dependent methyltransferases"/>
    <property type="match status" value="1"/>
</dbReference>
<dbReference type="GO" id="GO:0008757">
    <property type="term" value="F:S-adenosylmethionine-dependent methyltransferase activity"/>
    <property type="evidence" value="ECO:0007669"/>
    <property type="project" value="InterPro"/>
</dbReference>
<keyword evidence="2" id="KW-0808">Transferase</keyword>
<dbReference type="AlphaFoldDB" id="A0A832UUD1"/>
<dbReference type="EMBL" id="DVAD01000016">
    <property type="protein sequence ID" value="HIJ99874.1"/>
    <property type="molecule type" value="Genomic_DNA"/>
</dbReference>
<accession>A0A832UUD1</accession>
<protein>
    <submittedName>
        <fullName evidence="2">Class I SAM-dependent methyltransferase</fullName>
    </submittedName>
</protein>
<organism evidence="2 3">
    <name type="scientific">Candidatus Undinarchaeum marinum</name>
    <dbReference type="NCBI Taxonomy" id="2756141"/>
    <lineage>
        <taxon>Archaea</taxon>
        <taxon>Candidatus Undinarchaeota</taxon>
        <taxon>Candidatus Undinarchaeia</taxon>
        <taxon>Candidatus Undinarchaeales</taxon>
        <taxon>Candidatus Undinarchaeaceae</taxon>
        <taxon>Candidatus Undinarchaeum</taxon>
    </lineage>
</organism>
<dbReference type="Pfam" id="PF08241">
    <property type="entry name" value="Methyltransf_11"/>
    <property type="match status" value="1"/>
</dbReference>